<evidence type="ECO:0000313" key="2">
    <source>
        <dbReference type="WBParaSite" id="PgR062_g057_t02"/>
    </source>
</evidence>
<dbReference type="WBParaSite" id="PgR062_g057_t02">
    <property type="protein sequence ID" value="PgR062_g057_t02"/>
    <property type="gene ID" value="PgR062_g057"/>
</dbReference>
<sequence>MRFKLLQFEGSQVLLLAHLVSSCGSFFYALKGATSQVNRKVAFTLPSFARCQENVQCTG</sequence>
<organism evidence="1 2">
    <name type="scientific">Parascaris univalens</name>
    <name type="common">Nematode worm</name>
    <dbReference type="NCBI Taxonomy" id="6257"/>
    <lineage>
        <taxon>Eukaryota</taxon>
        <taxon>Metazoa</taxon>
        <taxon>Ecdysozoa</taxon>
        <taxon>Nematoda</taxon>
        <taxon>Chromadorea</taxon>
        <taxon>Rhabditida</taxon>
        <taxon>Spirurina</taxon>
        <taxon>Ascaridomorpha</taxon>
        <taxon>Ascaridoidea</taxon>
        <taxon>Ascarididae</taxon>
        <taxon>Parascaris</taxon>
    </lineage>
</organism>
<dbReference type="AlphaFoldDB" id="A0A915BV62"/>
<evidence type="ECO:0000313" key="1">
    <source>
        <dbReference type="Proteomes" id="UP000887569"/>
    </source>
</evidence>
<dbReference type="PROSITE" id="PS51257">
    <property type="entry name" value="PROKAR_LIPOPROTEIN"/>
    <property type="match status" value="1"/>
</dbReference>
<keyword evidence="1" id="KW-1185">Reference proteome</keyword>
<reference evidence="2" key="1">
    <citation type="submission" date="2022-11" db="UniProtKB">
        <authorList>
            <consortium name="WormBaseParasite"/>
        </authorList>
    </citation>
    <scope>IDENTIFICATION</scope>
</reference>
<dbReference type="Proteomes" id="UP000887569">
    <property type="component" value="Unplaced"/>
</dbReference>
<accession>A0A915BV62</accession>
<name>A0A915BV62_PARUN</name>
<protein>
    <submittedName>
        <fullName evidence="2">60S ribosomal protein L22</fullName>
    </submittedName>
</protein>
<proteinExistence type="predicted"/>